<organism evidence="3">
    <name type="scientific">Nippostrongylus brasiliensis</name>
    <name type="common">Rat hookworm</name>
    <dbReference type="NCBI Taxonomy" id="27835"/>
    <lineage>
        <taxon>Eukaryota</taxon>
        <taxon>Metazoa</taxon>
        <taxon>Ecdysozoa</taxon>
        <taxon>Nematoda</taxon>
        <taxon>Chromadorea</taxon>
        <taxon>Rhabditida</taxon>
        <taxon>Rhabditina</taxon>
        <taxon>Rhabditomorpha</taxon>
        <taxon>Strongyloidea</taxon>
        <taxon>Heligmosomidae</taxon>
        <taxon>Nippostrongylus</taxon>
    </lineage>
</organism>
<accession>A0A0N4XEZ0</accession>
<dbReference type="EMBL" id="UYSL01000735">
    <property type="protein sequence ID" value="VDL64335.1"/>
    <property type="molecule type" value="Genomic_DNA"/>
</dbReference>
<dbReference type="Proteomes" id="UP000271162">
    <property type="component" value="Unassembled WGS sequence"/>
</dbReference>
<reference evidence="3" key="1">
    <citation type="submission" date="2017-02" db="UniProtKB">
        <authorList>
            <consortium name="WormBaseParasite"/>
        </authorList>
    </citation>
    <scope>IDENTIFICATION</scope>
</reference>
<dbReference type="WBParaSite" id="NBR_0000109201-mRNA-1">
    <property type="protein sequence ID" value="NBR_0000109201-mRNA-1"/>
    <property type="gene ID" value="NBR_0000109201"/>
</dbReference>
<proteinExistence type="predicted"/>
<evidence type="ECO:0000313" key="1">
    <source>
        <dbReference type="EMBL" id="VDL64335.1"/>
    </source>
</evidence>
<dbReference type="STRING" id="27835.A0A0N4XEZ0"/>
<reference evidence="1 2" key="2">
    <citation type="submission" date="2018-11" db="EMBL/GenBank/DDBJ databases">
        <authorList>
            <consortium name="Pathogen Informatics"/>
        </authorList>
    </citation>
    <scope>NUCLEOTIDE SEQUENCE [LARGE SCALE GENOMIC DNA]</scope>
</reference>
<name>A0A0N4XEZ0_NIPBR</name>
<gene>
    <name evidence="1" type="ORF">NBR_LOCUS1093</name>
</gene>
<protein>
    <submittedName>
        <fullName evidence="3">Secreted protein</fullName>
    </submittedName>
</protein>
<keyword evidence="2" id="KW-1185">Reference proteome</keyword>
<evidence type="ECO:0000313" key="3">
    <source>
        <dbReference type="WBParaSite" id="NBR_0000109201-mRNA-1"/>
    </source>
</evidence>
<sequence>MNCSFHLRLFPIAIQPFFSASSLDKKSDMSEFASAINGASRLRYGKRSFEFSYPLNTNTHSPCVHDLNGARLLGRVPTGLIDTDTLTFSITFYSSYFTLSARSRRFRRTSPIGIGTACILLF</sequence>
<dbReference type="AlphaFoldDB" id="A0A0N4XEZ0"/>
<evidence type="ECO:0000313" key="2">
    <source>
        <dbReference type="Proteomes" id="UP000271162"/>
    </source>
</evidence>